<dbReference type="AlphaFoldDB" id="A0AAF0QWF3"/>
<protein>
    <submittedName>
        <fullName evidence="1">Uncharacterized protein</fullName>
    </submittedName>
</protein>
<keyword evidence="2" id="KW-1185">Reference proteome</keyword>
<dbReference type="Proteomes" id="UP001234989">
    <property type="component" value="Chromosome 5"/>
</dbReference>
<reference evidence="1" key="1">
    <citation type="submission" date="2023-08" db="EMBL/GenBank/DDBJ databases">
        <title>A de novo genome assembly of Solanum verrucosum Schlechtendal, a Mexican diploid species geographically isolated from the other diploid A-genome species in potato relatives.</title>
        <authorList>
            <person name="Hosaka K."/>
        </authorList>
    </citation>
    <scope>NUCLEOTIDE SEQUENCE</scope>
    <source>
        <tissue evidence="1">Young leaves</tissue>
    </source>
</reference>
<name>A0AAF0QWF3_SOLVR</name>
<evidence type="ECO:0000313" key="2">
    <source>
        <dbReference type="Proteomes" id="UP001234989"/>
    </source>
</evidence>
<dbReference type="PANTHER" id="PTHR46148:SF60">
    <property type="entry name" value="CHROMO DOMAIN-CONTAINING PROTEIN"/>
    <property type="match status" value="1"/>
</dbReference>
<gene>
    <name evidence="1" type="ORF">MTR67_023252</name>
</gene>
<dbReference type="EMBL" id="CP133616">
    <property type="protein sequence ID" value="WMV29867.1"/>
    <property type="molecule type" value="Genomic_DNA"/>
</dbReference>
<evidence type="ECO:0000313" key="1">
    <source>
        <dbReference type="EMBL" id="WMV29867.1"/>
    </source>
</evidence>
<organism evidence="1 2">
    <name type="scientific">Solanum verrucosum</name>
    <dbReference type="NCBI Taxonomy" id="315347"/>
    <lineage>
        <taxon>Eukaryota</taxon>
        <taxon>Viridiplantae</taxon>
        <taxon>Streptophyta</taxon>
        <taxon>Embryophyta</taxon>
        <taxon>Tracheophyta</taxon>
        <taxon>Spermatophyta</taxon>
        <taxon>Magnoliopsida</taxon>
        <taxon>eudicotyledons</taxon>
        <taxon>Gunneridae</taxon>
        <taxon>Pentapetalae</taxon>
        <taxon>asterids</taxon>
        <taxon>lamiids</taxon>
        <taxon>Solanales</taxon>
        <taxon>Solanaceae</taxon>
        <taxon>Solanoideae</taxon>
        <taxon>Solaneae</taxon>
        <taxon>Solanum</taxon>
    </lineage>
</organism>
<accession>A0AAF0QWF3</accession>
<proteinExistence type="predicted"/>
<sequence length="212" mass="24935">MKRVLRFRKKGKLIPRYLGPYKILKKVASRCNTSIDTAPFEAFYGIGCGSPIGWFDVVDVKSLGVHLVKDAQDKGKNIQAKWRIDWLTSLLGVNSVFHLSILKRYHGDRNYIIKWDSTLLDKDLQYEKESVAILDLDVRKLRTKKIKFVQDQWKHCPIEQATWETVKDIRDNYPSCSMIQIENRSKRDLDAENLNLHHEKMYRTYASVLERY</sequence>
<dbReference type="PANTHER" id="PTHR46148">
    <property type="entry name" value="CHROMO DOMAIN-CONTAINING PROTEIN"/>
    <property type="match status" value="1"/>
</dbReference>